<dbReference type="RefSeq" id="WP_019617416.1">
    <property type="nucleotide sequence ID" value="NZ_JBHUNE010000008.1"/>
</dbReference>
<comment type="caution">
    <text evidence="6">The sequence shown here is derived from an EMBL/GenBank/DDBJ whole genome shotgun (WGS) entry which is preliminary data.</text>
</comment>
<dbReference type="PANTHER" id="PTHR30290:SF9">
    <property type="entry name" value="OLIGOPEPTIDE-BINDING PROTEIN APPA"/>
    <property type="match status" value="1"/>
</dbReference>
<dbReference type="Gene3D" id="3.10.105.10">
    <property type="entry name" value="Dipeptide-binding Protein, Domain 3"/>
    <property type="match status" value="1"/>
</dbReference>
<organism evidence="6 7">
    <name type="scientific">Gulosibacter faecalis</name>
    <dbReference type="NCBI Taxonomy" id="272240"/>
    <lineage>
        <taxon>Bacteria</taxon>
        <taxon>Bacillati</taxon>
        <taxon>Actinomycetota</taxon>
        <taxon>Actinomycetes</taxon>
        <taxon>Micrococcales</taxon>
        <taxon>Microbacteriaceae</taxon>
        <taxon>Gulosibacter</taxon>
    </lineage>
</organism>
<comment type="similarity">
    <text evidence="1">Belongs to the bacterial solute-binding protein 5 family.</text>
</comment>
<feature type="chain" id="PRO_5047227482" evidence="4">
    <location>
        <begin position="23"/>
        <end position="530"/>
    </location>
</feature>
<reference evidence="7" key="1">
    <citation type="journal article" date="2019" name="Int. J. Syst. Evol. Microbiol.">
        <title>The Global Catalogue of Microorganisms (GCM) 10K type strain sequencing project: providing services to taxonomists for standard genome sequencing and annotation.</title>
        <authorList>
            <consortium name="The Broad Institute Genomics Platform"/>
            <consortium name="The Broad Institute Genome Sequencing Center for Infectious Disease"/>
            <person name="Wu L."/>
            <person name="Ma J."/>
        </authorList>
    </citation>
    <scope>NUCLEOTIDE SEQUENCE [LARGE SCALE GENOMIC DNA]</scope>
    <source>
        <strain evidence="7">TISTR 1514</strain>
    </source>
</reference>
<dbReference type="PROSITE" id="PS51257">
    <property type="entry name" value="PROKAR_LIPOPROTEIN"/>
    <property type="match status" value="1"/>
</dbReference>
<dbReference type="InterPro" id="IPR039424">
    <property type="entry name" value="SBP_5"/>
</dbReference>
<proteinExistence type="inferred from homology"/>
<sequence length="530" mass="57271">MTPRLRLVPALAAALLALTACAAESPTGTGDATEPQRGGTLVYGVPDDFGCMDPQQVSSNDAINMTRPLVASLTSQNPETGEIEPWLATEWEVSDESTHFTFTLLDDATFADGSRIDAEAVVANIDGILALGSASSLGAGYLSGLEAVTATDDFTVTFEFSTPRADFLQATTTQTLGLISVDSTTASQADRCAGNFVGSGPFTLQRYEQDTIAELAGRDDYAWPPASSENQGAPYLDELHFAVIPESSTLTGTLLSNQIQASNNISALDQEIFAERGYELDQRANPGMAYGFLPNFEGDVASDPAVRDAISHGIDREAVVELLTPLDRPATSVLSDTTPYYTDYSDELAYDPEFAEATLDEAGWEVGADGIREKDGQRLTFTIDFWQPTADVLQLVQQQLKQIGVDMQLKQTTLAQQLGTLGDGSRDFWWVNSTRADPSVTQNLLGPNAQFDEHRPTDDIDTRIDRVNQVSDPDERQEATDDLVEQILAEDAVIPVMQLSTTIVSAPGTHGIAFDASSRIDFHSAWMEQN</sequence>
<dbReference type="InterPro" id="IPR000914">
    <property type="entry name" value="SBP_5_dom"/>
</dbReference>
<accession>A0ABW5UZ71</accession>
<evidence type="ECO:0000256" key="1">
    <source>
        <dbReference type="ARBA" id="ARBA00005695"/>
    </source>
</evidence>
<protein>
    <submittedName>
        <fullName evidence="6">ABC transporter substrate-binding protein</fullName>
    </submittedName>
</protein>
<dbReference type="Proteomes" id="UP001597492">
    <property type="component" value="Unassembled WGS sequence"/>
</dbReference>
<dbReference type="Pfam" id="PF00496">
    <property type="entry name" value="SBP_bac_5"/>
    <property type="match status" value="1"/>
</dbReference>
<feature type="domain" description="Solute-binding protein family 5" evidence="5">
    <location>
        <begin position="82"/>
        <end position="435"/>
    </location>
</feature>
<dbReference type="InterPro" id="IPR030678">
    <property type="entry name" value="Peptide/Ni-bd"/>
</dbReference>
<feature type="signal peptide" evidence="4">
    <location>
        <begin position="1"/>
        <end position="22"/>
    </location>
</feature>
<dbReference type="PANTHER" id="PTHR30290">
    <property type="entry name" value="PERIPLASMIC BINDING COMPONENT OF ABC TRANSPORTER"/>
    <property type="match status" value="1"/>
</dbReference>
<name>A0ABW5UZ71_9MICO</name>
<evidence type="ECO:0000256" key="4">
    <source>
        <dbReference type="SAM" id="SignalP"/>
    </source>
</evidence>
<dbReference type="EMBL" id="JBHUNE010000008">
    <property type="protein sequence ID" value="MFD2759002.1"/>
    <property type="molecule type" value="Genomic_DNA"/>
</dbReference>
<evidence type="ECO:0000259" key="5">
    <source>
        <dbReference type="Pfam" id="PF00496"/>
    </source>
</evidence>
<dbReference type="Gene3D" id="3.40.190.10">
    <property type="entry name" value="Periplasmic binding protein-like II"/>
    <property type="match status" value="1"/>
</dbReference>
<evidence type="ECO:0000313" key="7">
    <source>
        <dbReference type="Proteomes" id="UP001597492"/>
    </source>
</evidence>
<dbReference type="PIRSF" id="PIRSF002741">
    <property type="entry name" value="MppA"/>
    <property type="match status" value="1"/>
</dbReference>
<evidence type="ECO:0000256" key="3">
    <source>
        <dbReference type="ARBA" id="ARBA00022729"/>
    </source>
</evidence>
<keyword evidence="2" id="KW-0813">Transport</keyword>
<keyword evidence="7" id="KW-1185">Reference proteome</keyword>
<gene>
    <name evidence="6" type="ORF">ACFSW7_11515</name>
</gene>
<evidence type="ECO:0000313" key="6">
    <source>
        <dbReference type="EMBL" id="MFD2759002.1"/>
    </source>
</evidence>
<evidence type="ECO:0000256" key="2">
    <source>
        <dbReference type="ARBA" id="ARBA00022448"/>
    </source>
</evidence>
<keyword evidence="3 4" id="KW-0732">Signal</keyword>
<dbReference type="SUPFAM" id="SSF53850">
    <property type="entry name" value="Periplasmic binding protein-like II"/>
    <property type="match status" value="1"/>
</dbReference>